<dbReference type="PROSITE" id="PS51355">
    <property type="entry name" value="GLUTATHIONE_PEROXID_3"/>
    <property type="match status" value="1"/>
</dbReference>
<accession>A0A4S8FAH2</accession>
<dbReference type="InterPro" id="IPR029760">
    <property type="entry name" value="GPX_CS"/>
</dbReference>
<dbReference type="InterPro" id="IPR036249">
    <property type="entry name" value="Thioredoxin-like_sf"/>
</dbReference>
<dbReference type="PIRSF" id="PIRSF000303">
    <property type="entry name" value="Glutathion_perox"/>
    <property type="match status" value="1"/>
</dbReference>
<evidence type="ECO:0000256" key="1">
    <source>
        <dbReference type="ARBA" id="ARBA00006926"/>
    </source>
</evidence>
<dbReference type="InterPro" id="IPR013766">
    <property type="entry name" value="Thioredoxin_domain"/>
</dbReference>
<comment type="similarity">
    <text evidence="1 5">Belongs to the glutathione peroxidase family.</text>
</comment>
<dbReference type="EMBL" id="STFG01000003">
    <property type="protein sequence ID" value="THU04021.1"/>
    <property type="molecule type" value="Genomic_DNA"/>
</dbReference>
<dbReference type="Gene3D" id="3.40.30.10">
    <property type="entry name" value="Glutaredoxin"/>
    <property type="match status" value="1"/>
</dbReference>
<dbReference type="FunFam" id="3.40.30.10:FF:000010">
    <property type="entry name" value="Glutathione peroxidase"/>
    <property type="match status" value="1"/>
</dbReference>
<sequence length="166" mass="18055">MTAAVATAFDFTVSGADGSPYPLRDHAGQVLLIVNTATQCGFTPQLKALEQLASTYADDGLVVLGFPCNQFRAQEPLNDGAIAAFCALHYGVSFPLMAKIDVNGAHADPLFRWLCLQKRSWLGLPRVHWNFTKFLVSRSGQVVARFAPMTRPEKLTSAIEAALAMR</sequence>
<gene>
    <name evidence="7" type="ORF">E9531_04665</name>
</gene>
<dbReference type="PANTHER" id="PTHR11592">
    <property type="entry name" value="GLUTATHIONE PEROXIDASE"/>
    <property type="match status" value="1"/>
</dbReference>
<evidence type="ECO:0000256" key="3">
    <source>
        <dbReference type="ARBA" id="ARBA00023002"/>
    </source>
</evidence>
<dbReference type="GO" id="GO:0004601">
    <property type="term" value="F:peroxidase activity"/>
    <property type="evidence" value="ECO:0007669"/>
    <property type="project" value="UniProtKB-KW"/>
</dbReference>
<evidence type="ECO:0000256" key="4">
    <source>
        <dbReference type="PIRSR" id="PIRSR000303-1"/>
    </source>
</evidence>
<protein>
    <recommendedName>
        <fullName evidence="5">Glutathione peroxidase</fullName>
    </recommendedName>
</protein>
<dbReference type="PANTHER" id="PTHR11592:SF78">
    <property type="entry name" value="GLUTATHIONE PEROXIDASE"/>
    <property type="match status" value="1"/>
</dbReference>
<dbReference type="PROSITE" id="PS51352">
    <property type="entry name" value="THIOREDOXIN_2"/>
    <property type="match status" value="1"/>
</dbReference>
<evidence type="ECO:0000259" key="6">
    <source>
        <dbReference type="PROSITE" id="PS51352"/>
    </source>
</evidence>
<dbReference type="CDD" id="cd00340">
    <property type="entry name" value="GSH_Peroxidase"/>
    <property type="match status" value="1"/>
</dbReference>
<evidence type="ECO:0000256" key="2">
    <source>
        <dbReference type="ARBA" id="ARBA00022559"/>
    </source>
</evidence>
<dbReference type="RefSeq" id="WP_136572587.1">
    <property type="nucleotide sequence ID" value="NZ_STFG01000003.1"/>
</dbReference>
<dbReference type="Pfam" id="PF00255">
    <property type="entry name" value="GSHPx"/>
    <property type="match status" value="1"/>
</dbReference>
<evidence type="ECO:0000256" key="5">
    <source>
        <dbReference type="RuleBase" id="RU000499"/>
    </source>
</evidence>
<feature type="active site" evidence="4">
    <location>
        <position position="40"/>
    </location>
</feature>
<proteinExistence type="inferred from homology"/>
<keyword evidence="2 5" id="KW-0575">Peroxidase</keyword>
<feature type="domain" description="Thioredoxin" evidence="6">
    <location>
        <begin position="2"/>
        <end position="164"/>
    </location>
</feature>
<keyword evidence="3 5" id="KW-0560">Oxidoreductase</keyword>
<dbReference type="GO" id="GO:0034599">
    <property type="term" value="P:cellular response to oxidative stress"/>
    <property type="evidence" value="ECO:0007669"/>
    <property type="project" value="TreeGrafter"/>
</dbReference>
<dbReference type="AlphaFoldDB" id="A0A4S8FAH2"/>
<organism evidence="7 8">
    <name type="scientific">Lampropedia puyangensis</name>
    <dbReference type="NCBI Taxonomy" id="1330072"/>
    <lineage>
        <taxon>Bacteria</taxon>
        <taxon>Pseudomonadati</taxon>
        <taxon>Pseudomonadota</taxon>
        <taxon>Betaproteobacteria</taxon>
        <taxon>Burkholderiales</taxon>
        <taxon>Comamonadaceae</taxon>
        <taxon>Lampropedia</taxon>
    </lineage>
</organism>
<name>A0A4S8FAH2_9BURK</name>
<dbReference type="OrthoDB" id="9785502at2"/>
<comment type="caution">
    <text evidence="7">The sequence shown here is derived from an EMBL/GenBank/DDBJ whole genome shotgun (WGS) entry which is preliminary data.</text>
</comment>
<dbReference type="InterPro" id="IPR000889">
    <property type="entry name" value="Glutathione_peroxidase"/>
</dbReference>
<dbReference type="PROSITE" id="PS00763">
    <property type="entry name" value="GLUTATHIONE_PEROXID_2"/>
    <property type="match status" value="1"/>
</dbReference>
<dbReference type="Proteomes" id="UP000308917">
    <property type="component" value="Unassembled WGS sequence"/>
</dbReference>
<keyword evidence="8" id="KW-1185">Reference proteome</keyword>
<reference evidence="7 8" key="1">
    <citation type="journal article" date="2015" name="Antonie Van Leeuwenhoek">
        <title>Lampropedia puyangensis sp. nov., isolated from symptomatic bark of Populus ? euramericana canker and emended description of Lampropedia hyalina (Ehrenberg 1832) Lee et al. 2004.</title>
        <authorList>
            <person name="Li Y."/>
            <person name="Wang T."/>
            <person name="Piao C.G."/>
            <person name="Wang L.F."/>
            <person name="Tian G.Z."/>
            <person name="Zhu T.H."/>
            <person name="Guo M.W."/>
        </authorList>
    </citation>
    <scope>NUCLEOTIDE SEQUENCE [LARGE SCALE GENOMIC DNA]</scope>
    <source>
        <strain evidence="7 8">2-bin</strain>
    </source>
</reference>
<dbReference type="InterPro" id="IPR029759">
    <property type="entry name" value="GPX_AS"/>
</dbReference>
<evidence type="ECO:0000313" key="7">
    <source>
        <dbReference type="EMBL" id="THU04021.1"/>
    </source>
</evidence>
<dbReference type="PROSITE" id="PS00460">
    <property type="entry name" value="GLUTATHIONE_PEROXID_1"/>
    <property type="match status" value="1"/>
</dbReference>
<dbReference type="SUPFAM" id="SSF52833">
    <property type="entry name" value="Thioredoxin-like"/>
    <property type="match status" value="1"/>
</dbReference>
<evidence type="ECO:0000313" key="8">
    <source>
        <dbReference type="Proteomes" id="UP000308917"/>
    </source>
</evidence>
<dbReference type="PRINTS" id="PR01011">
    <property type="entry name" value="GLUTPROXDASE"/>
</dbReference>